<feature type="transmembrane region" description="Helical" evidence="2">
    <location>
        <begin position="6"/>
        <end position="25"/>
    </location>
</feature>
<proteinExistence type="predicted"/>
<evidence type="ECO:0000256" key="2">
    <source>
        <dbReference type="SAM" id="Phobius"/>
    </source>
</evidence>
<comment type="caution">
    <text evidence="3">The sequence shown here is derived from an EMBL/GenBank/DDBJ whole genome shotgun (WGS) entry which is preliminary data.</text>
</comment>
<dbReference type="Proteomes" id="UP000663841">
    <property type="component" value="Unassembled WGS sequence"/>
</dbReference>
<evidence type="ECO:0008006" key="5">
    <source>
        <dbReference type="Google" id="ProtNLM"/>
    </source>
</evidence>
<dbReference type="AlphaFoldDB" id="A0A8H2Y132"/>
<keyword evidence="2" id="KW-0472">Membrane</keyword>
<dbReference type="InterPro" id="IPR036181">
    <property type="entry name" value="MIT_dom_sf"/>
</dbReference>
<keyword evidence="2" id="KW-1133">Transmembrane helix</keyword>
<evidence type="ECO:0000313" key="4">
    <source>
        <dbReference type="Proteomes" id="UP000663841"/>
    </source>
</evidence>
<accession>A0A8H2Y132</accession>
<evidence type="ECO:0000313" key="3">
    <source>
        <dbReference type="EMBL" id="CAE6439975.1"/>
    </source>
</evidence>
<protein>
    <recommendedName>
        <fullName evidence="5">MIT domain-containing protein</fullName>
    </recommendedName>
</protein>
<dbReference type="SUPFAM" id="SSF116846">
    <property type="entry name" value="MIT domain"/>
    <property type="match status" value="1"/>
</dbReference>
<gene>
    <name evidence="3" type="ORF">RDB_LOCUS92099</name>
</gene>
<reference evidence="3" key="1">
    <citation type="submission" date="2021-01" db="EMBL/GenBank/DDBJ databases">
        <authorList>
            <person name="Kaushik A."/>
        </authorList>
    </citation>
    <scope>NUCLEOTIDE SEQUENCE</scope>
    <source>
        <strain evidence="3">AG3-T5</strain>
    </source>
</reference>
<sequence>MSFETLLYSVCILLFILICGVMGKLSKYKEIFNRCTVRPRSRHNGEAGSHHRGRLHEELTSASGDHPEANTGEKTHQGGIDPAKPGSRKKSRGRMNVDKGSKRPSCRRKLEAAVPIISQAVELDNAGSLEAVGAYKEAVKLFDDAIEILHNRPQKPKRLSAEADLRSLRDTYRDRADILLLEFQERVLHRKF</sequence>
<feature type="compositionally biased region" description="Basic and acidic residues" evidence="1">
    <location>
        <begin position="60"/>
        <end position="76"/>
    </location>
</feature>
<name>A0A8H2Y132_9AGAM</name>
<evidence type="ECO:0000256" key="1">
    <source>
        <dbReference type="SAM" id="MobiDB-lite"/>
    </source>
</evidence>
<dbReference type="EMBL" id="CAJMWW010000092">
    <property type="protein sequence ID" value="CAE6439975.1"/>
    <property type="molecule type" value="Genomic_DNA"/>
</dbReference>
<feature type="region of interest" description="Disordered" evidence="1">
    <location>
        <begin position="60"/>
        <end position="106"/>
    </location>
</feature>
<keyword evidence="2" id="KW-0812">Transmembrane</keyword>
<dbReference type="Gene3D" id="1.20.58.80">
    <property type="entry name" value="Phosphotransferase system, lactose/cellobiose-type IIA subunit"/>
    <property type="match status" value="1"/>
</dbReference>
<organism evidence="3 4">
    <name type="scientific">Rhizoctonia solani</name>
    <dbReference type="NCBI Taxonomy" id="456999"/>
    <lineage>
        <taxon>Eukaryota</taxon>
        <taxon>Fungi</taxon>
        <taxon>Dikarya</taxon>
        <taxon>Basidiomycota</taxon>
        <taxon>Agaricomycotina</taxon>
        <taxon>Agaricomycetes</taxon>
        <taxon>Cantharellales</taxon>
        <taxon>Ceratobasidiaceae</taxon>
        <taxon>Rhizoctonia</taxon>
    </lineage>
</organism>